<dbReference type="RefSeq" id="WP_091163449.1">
    <property type="nucleotide sequence ID" value="NZ_FNCG01000002.1"/>
</dbReference>
<evidence type="ECO:0000313" key="3">
    <source>
        <dbReference type="Proteomes" id="UP000199705"/>
    </source>
</evidence>
<sequence length="217" mass="25012">MSFLSSIISAQTLDRIETGITDTSKKHSPVRSRSASFAPKIYQSRERIYHPDSSHIPHKAVMRSFMIPGYGQVYNRRWWKVPLIYGGLGLLASAIIYNQHQYNEYLTISRYRQGDPPSPGAPYYDRYVLFRDYQVSDARLSDVRENSRRNRDLSIMGFLAVWGIQAIDAYIDAKFLHSYSVDNNLSFRATPQVINQRVYAQHAGFKYIPGIKVICSF</sequence>
<keyword evidence="3" id="KW-1185">Reference proteome</keyword>
<evidence type="ECO:0000259" key="1">
    <source>
        <dbReference type="Pfam" id="PF18935"/>
    </source>
</evidence>
<dbReference type="Pfam" id="PF18935">
    <property type="entry name" value="DUF5683"/>
    <property type="match status" value="1"/>
</dbReference>
<evidence type="ECO:0000313" key="2">
    <source>
        <dbReference type="EMBL" id="SDG21789.1"/>
    </source>
</evidence>
<dbReference type="Proteomes" id="UP000199705">
    <property type="component" value="Unassembled WGS sequence"/>
</dbReference>
<proteinExistence type="predicted"/>
<feature type="domain" description="DUF5683" evidence="1">
    <location>
        <begin position="55"/>
        <end position="206"/>
    </location>
</feature>
<dbReference type="STRING" id="551996.SAMN05192573_102543"/>
<dbReference type="EMBL" id="FNCG01000002">
    <property type="protein sequence ID" value="SDG21789.1"/>
    <property type="molecule type" value="Genomic_DNA"/>
</dbReference>
<dbReference type="InterPro" id="IPR043738">
    <property type="entry name" value="DUF5683"/>
</dbReference>
<name>A0A1G7SHA9_9SPHI</name>
<organism evidence="2 3">
    <name type="scientific">Mucilaginibacter gossypii</name>
    <dbReference type="NCBI Taxonomy" id="551996"/>
    <lineage>
        <taxon>Bacteria</taxon>
        <taxon>Pseudomonadati</taxon>
        <taxon>Bacteroidota</taxon>
        <taxon>Sphingobacteriia</taxon>
        <taxon>Sphingobacteriales</taxon>
        <taxon>Sphingobacteriaceae</taxon>
        <taxon>Mucilaginibacter</taxon>
    </lineage>
</organism>
<protein>
    <recommendedName>
        <fullName evidence="1">DUF5683 domain-containing protein</fullName>
    </recommendedName>
</protein>
<reference evidence="3" key="1">
    <citation type="submission" date="2016-10" db="EMBL/GenBank/DDBJ databases">
        <authorList>
            <person name="Varghese N."/>
            <person name="Submissions S."/>
        </authorList>
    </citation>
    <scope>NUCLEOTIDE SEQUENCE [LARGE SCALE GENOMIC DNA]</scope>
    <source>
        <strain evidence="3">Gh-67</strain>
    </source>
</reference>
<accession>A0A1G7SHA9</accession>
<dbReference type="AlphaFoldDB" id="A0A1G7SHA9"/>
<gene>
    <name evidence="2" type="ORF">SAMN05192573_102543</name>
</gene>